<reference evidence="1" key="2">
    <citation type="submission" date="2025-09" db="UniProtKB">
        <authorList>
            <consortium name="Ensembl"/>
        </authorList>
    </citation>
    <scope>IDENTIFICATION</scope>
</reference>
<reference evidence="1" key="1">
    <citation type="submission" date="2025-08" db="UniProtKB">
        <authorList>
            <consortium name="Ensembl"/>
        </authorList>
    </citation>
    <scope>IDENTIFICATION</scope>
</reference>
<dbReference type="Ensembl" id="ENSNMLT00000022149.1">
    <property type="protein sequence ID" value="ENSNMLP00000019721.1"/>
    <property type="gene ID" value="ENSNMLG00000012928.1"/>
</dbReference>
<proteinExistence type="predicted"/>
<dbReference type="AlphaFoldDB" id="A0A8C6TE81"/>
<accession>A0A8C6TE81</accession>
<protein>
    <submittedName>
        <fullName evidence="1">Uncharacterized protein</fullName>
    </submittedName>
</protein>
<name>A0A8C6TE81_9GOBI</name>
<sequence>SHTYTGRSGHKDELKCPQPDVRNGEELVVADTITTRLLRVADEARLLIAPHTLCCYHQHQDSENEDDRKPNASNSSRVPVYAADHGIKGTPVHFRLQVCKTKHV</sequence>
<evidence type="ECO:0000313" key="2">
    <source>
        <dbReference type="Proteomes" id="UP000694523"/>
    </source>
</evidence>
<keyword evidence="2" id="KW-1185">Reference proteome</keyword>
<organism evidence="1 2">
    <name type="scientific">Neogobius melanostomus</name>
    <name type="common">round goby</name>
    <dbReference type="NCBI Taxonomy" id="47308"/>
    <lineage>
        <taxon>Eukaryota</taxon>
        <taxon>Metazoa</taxon>
        <taxon>Chordata</taxon>
        <taxon>Craniata</taxon>
        <taxon>Vertebrata</taxon>
        <taxon>Euteleostomi</taxon>
        <taxon>Actinopterygii</taxon>
        <taxon>Neopterygii</taxon>
        <taxon>Teleostei</taxon>
        <taxon>Neoteleostei</taxon>
        <taxon>Acanthomorphata</taxon>
        <taxon>Gobiaria</taxon>
        <taxon>Gobiiformes</taxon>
        <taxon>Gobioidei</taxon>
        <taxon>Gobiidae</taxon>
        <taxon>Benthophilinae</taxon>
        <taxon>Neogobiini</taxon>
        <taxon>Neogobius</taxon>
    </lineage>
</organism>
<evidence type="ECO:0000313" key="1">
    <source>
        <dbReference type="Ensembl" id="ENSNMLP00000019721.1"/>
    </source>
</evidence>
<dbReference type="Proteomes" id="UP000694523">
    <property type="component" value="Unplaced"/>
</dbReference>